<dbReference type="AlphaFoldDB" id="A0A179ENR0"/>
<keyword evidence="1" id="KW-0812">Transmembrane</keyword>
<evidence type="ECO:0000256" key="1">
    <source>
        <dbReference type="SAM" id="Phobius"/>
    </source>
</evidence>
<feature type="transmembrane region" description="Helical" evidence="1">
    <location>
        <begin position="74"/>
        <end position="92"/>
    </location>
</feature>
<dbReference type="RefSeq" id="WP_067485193.1">
    <property type="nucleotide sequence ID" value="NZ_BSWU01000015.1"/>
</dbReference>
<keyword evidence="3" id="KW-1185">Reference proteome</keyword>
<gene>
    <name evidence="2" type="ORF">A6E74_10910</name>
</gene>
<dbReference type="Proteomes" id="UP000078516">
    <property type="component" value="Unassembled WGS sequence"/>
</dbReference>
<evidence type="ECO:0000313" key="2">
    <source>
        <dbReference type="EMBL" id="OAQ54876.1"/>
    </source>
</evidence>
<proteinExistence type="predicted"/>
<protein>
    <submittedName>
        <fullName evidence="2">Uncharacterized protein</fullName>
    </submittedName>
</protein>
<sequence length="102" mass="11490">MIYILSIIFILLISLFIGNILSKIGKKNDELGIIILRNALSKSMLLTIGLMILSLTAELIGVLFNISFLISYNQLWSILIVSLISILVNLKIESKKYFSDEE</sequence>
<organism evidence="2 3">
    <name type="scientific">Enterococcus thailandicus</name>
    <dbReference type="NCBI Taxonomy" id="417368"/>
    <lineage>
        <taxon>Bacteria</taxon>
        <taxon>Bacillati</taxon>
        <taxon>Bacillota</taxon>
        <taxon>Bacilli</taxon>
        <taxon>Lactobacillales</taxon>
        <taxon>Enterococcaceae</taxon>
        <taxon>Enterococcus</taxon>
    </lineage>
</organism>
<feature type="transmembrane region" description="Helical" evidence="1">
    <location>
        <begin position="6"/>
        <end position="24"/>
    </location>
</feature>
<evidence type="ECO:0000313" key="3">
    <source>
        <dbReference type="Proteomes" id="UP000078516"/>
    </source>
</evidence>
<keyword evidence="1" id="KW-0472">Membrane</keyword>
<keyword evidence="1" id="KW-1133">Transmembrane helix</keyword>
<comment type="caution">
    <text evidence="2">The sequence shown here is derived from an EMBL/GenBank/DDBJ whole genome shotgun (WGS) entry which is preliminary data.</text>
</comment>
<feature type="transmembrane region" description="Helical" evidence="1">
    <location>
        <begin position="45"/>
        <end position="68"/>
    </location>
</feature>
<accession>A0A179ENR0</accession>
<reference evidence="2 3" key="1">
    <citation type="submission" date="2016-04" db="EMBL/GenBank/DDBJ databases">
        <title>Draft genome of an Enterococcus thailandicus strain isolated from bovine feces.</title>
        <authorList>
            <person name="Beukers A.G."/>
            <person name="Zaheer R."/>
            <person name="Goji N."/>
            <person name="Cook S.R."/>
            <person name="Amoako K."/>
            <person name="Chaves A.V."/>
            <person name="Ward M.P."/>
            <person name="Mcallister T.A."/>
        </authorList>
    </citation>
    <scope>NUCLEOTIDE SEQUENCE [LARGE SCALE GENOMIC DNA]</scope>
    <source>
        <strain evidence="2 3">F0711D 46</strain>
    </source>
</reference>
<name>A0A179ENR0_ENTTH</name>
<dbReference type="EMBL" id="LWMN01000017">
    <property type="protein sequence ID" value="OAQ54876.1"/>
    <property type="molecule type" value="Genomic_DNA"/>
</dbReference>